<organism evidence="2 3">
    <name type="scientific">Petropleomorpha daqingensis</name>
    <dbReference type="NCBI Taxonomy" id="2026353"/>
    <lineage>
        <taxon>Bacteria</taxon>
        <taxon>Bacillati</taxon>
        <taxon>Actinomycetota</taxon>
        <taxon>Actinomycetes</taxon>
        <taxon>Geodermatophilales</taxon>
        <taxon>Geodermatophilaceae</taxon>
        <taxon>Petropleomorpha</taxon>
    </lineage>
</organism>
<sequence>MAGYADERRWREENLDWLHEQHEQLTRQTELMERQTATLERISRHTALLYGIGITWIVLTCVALFYWMFFVYGR</sequence>
<evidence type="ECO:0000256" key="1">
    <source>
        <dbReference type="SAM" id="Phobius"/>
    </source>
</evidence>
<feature type="transmembrane region" description="Helical" evidence="1">
    <location>
        <begin position="47"/>
        <end position="69"/>
    </location>
</feature>
<keyword evidence="1" id="KW-0812">Transmembrane</keyword>
<comment type="caution">
    <text evidence="2">The sequence shown here is derived from an EMBL/GenBank/DDBJ whole genome shotgun (WGS) entry which is preliminary data.</text>
</comment>
<accession>A0A853CDN1</accession>
<keyword evidence="1" id="KW-0472">Membrane</keyword>
<dbReference type="Proteomes" id="UP000541969">
    <property type="component" value="Unassembled WGS sequence"/>
</dbReference>
<keyword evidence="3" id="KW-1185">Reference proteome</keyword>
<name>A0A853CDN1_9ACTN</name>
<keyword evidence="1" id="KW-1133">Transmembrane helix</keyword>
<reference evidence="2 3" key="1">
    <citation type="submission" date="2020-07" db="EMBL/GenBank/DDBJ databases">
        <title>Sequencing the genomes of 1000 actinobacteria strains.</title>
        <authorList>
            <person name="Klenk H.-P."/>
        </authorList>
    </citation>
    <scope>NUCLEOTIDE SEQUENCE [LARGE SCALE GENOMIC DNA]</scope>
    <source>
        <strain evidence="2 3">DSM 104001</strain>
    </source>
</reference>
<gene>
    <name evidence="2" type="ORF">GGQ55_001477</name>
</gene>
<protein>
    <submittedName>
        <fullName evidence="2">Uncharacterized protein</fullName>
    </submittedName>
</protein>
<dbReference type="RefSeq" id="WP_179715817.1">
    <property type="nucleotide sequence ID" value="NZ_JACBZT010000001.1"/>
</dbReference>
<proteinExistence type="predicted"/>
<dbReference type="EMBL" id="JACBZT010000001">
    <property type="protein sequence ID" value="NYJ05199.1"/>
    <property type="molecule type" value="Genomic_DNA"/>
</dbReference>
<evidence type="ECO:0000313" key="2">
    <source>
        <dbReference type="EMBL" id="NYJ05199.1"/>
    </source>
</evidence>
<evidence type="ECO:0000313" key="3">
    <source>
        <dbReference type="Proteomes" id="UP000541969"/>
    </source>
</evidence>
<dbReference type="AlphaFoldDB" id="A0A853CDN1"/>